<name>A0A9W9TKG7_9EURO</name>
<proteinExistence type="predicted"/>
<feature type="region of interest" description="Disordered" evidence="1">
    <location>
        <begin position="19"/>
        <end position="38"/>
    </location>
</feature>
<organism evidence="2 3">
    <name type="scientific">Penicillium chermesinum</name>
    <dbReference type="NCBI Taxonomy" id="63820"/>
    <lineage>
        <taxon>Eukaryota</taxon>
        <taxon>Fungi</taxon>
        <taxon>Dikarya</taxon>
        <taxon>Ascomycota</taxon>
        <taxon>Pezizomycotina</taxon>
        <taxon>Eurotiomycetes</taxon>
        <taxon>Eurotiomycetidae</taxon>
        <taxon>Eurotiales</taxon>
        <taxon>Aspergillaceae</taxon>
        <taxon>Penicillium</taxon>
    </lineage>
</organism>
<dbReference type="RefSeq" id="XP_058329512.1">
    <property type="nucleotide sequence ID" value="XM_058476622.1"/>
</dbReference>
<evidence type="ECO:0000256" key="1">
    <source>
        <dbReference type="SAM" id="MobiDB-lite"/>
    </source>
</evidence>
<evidence type="ECO:0000313" key="3">
    <source>
        <dbReference type="Proteomes" id="UP001150941"/>
    </source>
</evidence>
<protein>
    <submittedName>
        <fullName evidence="2">Uncharacterized protein</fullName>
    </submittedName>
</protein>
<accession>A0A9W9TKG7</accession>
<reference evidence="2" key="1">
    <citation type="submission" date="2022-11" db="EMBL/GenBank/DDBJ databases">
        <authorList>
            <person name="Petersen C."/>
        </authorList>
    </citation>
    <scope>NUCLEOTIDE SEQUENCE</scope>
    <source>
        <strain evidence="2">IBT 19713</strain>
    </source>
</reference>
<reference evidence="2" key="2">
    <citation type="journal article" date="2023" name="IMA Fungus">
        <title>Comparative genomic study of the Penicillium genus elucidates a diverse pangenome and 15 lateral gene transfer events.</title>
        <authorList>
            <person name="Petersen C."/>
            <person name="Sorensen T."/>
            <person name="Nielsen M.R."/>
            <person name="Sondergaard T.E."/>
            <person name="Sorensen J.L."/>
            <person name="Fitzpatrick D.A."/>
            <person name="Frisvad J.C."/>
            <person name="Nielsen K.L."/>
        </authorList>
    </citation>
    <scope>NUCLEOTIDE SEQUENCE</scope>
    <source>
        <strain evidence="2">IBT 19713</strain>
    </source>
</reference>
<dbReference type="EMBL" id="JAPQKS010000005">
    <property type="protein sequence ID" value="KAJ5226101.1"/>
    <property type="molecule type" value="Genomic_DNA"/>
</dbReference>
<dbReference type="GeneID" id="83203925"/>
<dbReference type="OrthoDB" id="4504900at2759"/>
<comment type="caution">
    <text evidence="2">The sequence shown here is derived from an EMBL/GenBank/DDBJ whole genome shotgun (WGS) entry which is preliminary data.</text>
</comment>
<keyword evidence="3" id="KW-1185">Reference proteome</keyword>
<sequence>MGEVLGLQQQKTSAEQKYMERADEAAGNAKPVNAHGEPTCAAEDHTFMEHKPGGSGTLPGWETMKNVLGGHKWRGQLGSG</sequence>
<gene>
    <name evidence="2" type="ORF">N7468_007326</name>
</gene>
<dbReference type="AlphaFoldDB" id="A0A9W9TKG7"/>
<dbReference type="Proteomes" id="UP001150941">
    <property type="component" value="Unassembled WGS sequence"/>
</dbReference>
<evidence type="ECO:0000313" key="2">
    <source>
        <dbReference type="EMBL" id="KAJ5226101.1"/>
    </source>
</evidence>